<organism evidence="1 2">
    <name type="scientific">Chitiniphilus purpureus</name>
    <dbReference type="NCBI Taxonomy" id="2981137"/>
    <lineage>
        <taxon>Bacteria</taxon>
        <taxon>Pseudomonadati</taxon>
        <taxon>Pseudomonadota</taxon>
        <taxon>Betaproteobacteria</taxon>
        <taxon>Neisseriales</taxon>
        <taxon>Chitinibacteraceae</taxon>
        <taxon>Chitiniphilus</taxon>
    </lineage>
</organism>
<accession>A0ABY6DP83</accession>
<dbReference type="RefSeq" id="WP_263125641.1">
    <property type="nucleotide sequence ID" value="NZ_CP106753.1"/>
</dbReference>
<evidence type="ECO:0000313" key="2">
    <source>
        <dbReference type="Proteomes" id="UP001061302"/>
    </source>
</evidence>
<dbReference type="EMBL" id="CP106753">
    <property type="protein sequence ID" value="UXY16195.1"/>
    <property type="molecule type" value="Genomic_DNA"/>
</dbReference>
<proteinExistence type="predicted"/>
<gene>
    <name evidence="1" type="ORF">N8I74_04015</name>
</gene>
<name>A0ABY6DP83_9NEIS</name>
<sequence length="95" mass="10715">MASADYHVFGLGSSPDDLHYIGWTQRRLGDEQEQIFSDVAQDGEIAHWLEAARRAGPVSLFEIESARSVEDARDSALFWRQYYHSLGLDVVAARC</sequence>
<protein>
    <submittedName>
        <fullName evidence="1">Uncharacterized protein</fullName>
    </submittedName>
</protein>
<reference evidence="1" key="1">
    <citation type="submission" date="2022-10" db="EMBL/GenBank/DDBJ databases">
        <title>Chitiniphilus purpureus sp. nov., a novel chitin-degrading bacterium isolated from crawfish pond sediment.</title>
        <authorList>
            <person name="Li K."/>
        </authorList>
    </citation>
    <scope>NUCLEOTIDE SEQUENCE</scope>
    <source>
        <strain evidence="1">CD1</strain>
    </source>
</reference>
<evidence type="ECO:0000313" key="1">
    <source>
        <dbReference type="EMBL" id="UXY16195.1"/>
    </source>
</evidence>
<dbReference type="Proteomes" id="UP001061302">
    <property type="component" value="Chromosome"/>
</dbReference>
<keyword evidence="2" id="KW-1185">Reference proteome</keyword>